<keyword evidence="1" id="KW-1133">Transmembrane helix</keyword>
<comment type="caution">
    <text evidence="4">The sequence shown here is derived from an EMBL/GenBank/DDBJ whole genome shotgun (WGS) entry which is preliminary data.</text>
</comment>
<name>A0A939K0X2_9BACT</name>
<feature type="transmembrane region" description="Helical" evidence="1">
    <location>
        <begin position="135"/>
        <end position="153"/>
    </location>
</feature>
<dbReference type="RefSeq" id="WP_207364104.1">
    <property type="nucleotide sequence ID" value="NZ_JAFMYV010000003.1"/>
</dbReference>
<keyword evidence="1" id="KW-0812">Transmembrane</keyword>
<keyword evidence="5" id="KW-1185">Reference proteome</keyword>
<dbReference type="InterPro" id="IPR025403">
    <property type="entry name" value="TgpA-like_C"/>
</dbReference>
<feature type="domain" description="Protein-glutamine gamma-glutamyltransferase-like C-terminal" evidence="3">
    <location>
        <begin position="205"/>
        <end position="265"/>
    </location>
</feature>
<accession>A0A939K0X2</accession>
<evidence type="ECO:0000256" key="2">
    <source>
        <dbReference type="SAM" id="SignalP"/>
    </source>
</evidence>
<feature type="signal peptide" evidence="2">
    <location>
        <begin position="1"/>
        <end position="31"/>
    </location>
</feature>
<reference evidence="4" key="1">
    <citation type="submission" date="2021-03" db="EMBL/GenBank/DDBJ databases">
        <title>Fibrella sp. HMF5335 genome sequencing and assembly.</title>
        <authorList>
            <person name="Kang H."/>
            <person name="Kim H."/>
            <person name="Bae S."/>
            <person name="Joh K."/>
        </authorList>
    </citation>
    <scope>NUCLEOTIDE SEQUENCE</scope>
    <source>
        <strain evidence="4">HMF5335</strain>
    </source>
</reference>
<proteinExistence type="predicted"/>
<evidence type="ECO:0000259" key="3">
    <source>
        <dbReference type="Pfam" id="PF13559"/>
    </source>
</evidence>
<evidence type="ECO:0000256" key="1">
    <source>
        <dbReference type="SAM" id="Phobius"/>
    </source>
</evidence>
<dbReference type="EMBL" id="JAFMYV010000003">
    <property type="protein sequence ID" value="MBO0936547.1"/>
    <property type="molecule type" value="Genomic_DNA"/>
</dbReference>
<dbReference type="Proteomes" id="UP000664034">
    <property type="component" value="Unassembled WGS sequence"/>
</dbReference>
<dbReference type="Pfam" id="PF13559">
    <property type="entry name" value="DUF4129"/>
    <property type="match status" value="1"/>
</dbReference>
<evidence type="ECO:0000313" key="4">
    <source>
        <dbReference type="EMBL" id="MBO0936547.1"/>
    </source>
</evidence>
<keyword evidence="1" id="KW-0472">Membrane</keyword>
<dbReference type="AlphaFoldDB" id="A0A939K0X2"/>
<protein>
    <submittedName>
        <fullName evidence="4">DUF4129 domain-containing protein</fullName>
    </submittedName>
</protein>
<sequence>MNQRTQPRIVIVLNRLLILLLLCCSPTVCLRAQDSTTIDPSDGKEVIISPEKGLKSDSATSAGKVPDTVTYAAPNDKTTIRVRPVDADKLHDIETDRRYQYGDDVPPTASAWDRFWAWFWRNVRELLRTKAYQNVGQYVLLVAIGALVIWLLYKADVLSNLFPNRSKEQGLGYETLDENIHDINFTDRINEAIEGRSYRLAVRLLYLQTLKRLTDNGLIHWQVNKTNRQYAHELTGNALRPGFDRLTTQFEYVWYGDFPVDEDRFGIIRQQFQEFNQQP</sequence>
<feature type="chain" id="PRO_5037805885" evidence="2">
    <location>
        <begin position="32"/>
        <end position="279"/>
    </location>
</feature>
<organism evidence="4 5">
    <name type="scientific">Fibrella rubiginis</name>
    <dbReference type="NCBI Taxonomy" id="2817060"/>
    <lineage>
        <taxon>Bacteria</taxon>
        <taxon>Pseudomonadati</taxon>
        <taxon>Bacteroidota</taxon>
        <taxon>Cytophagia</taxon>
        <taxon>Cytophagales</taxon>
        <taxon>Spirosomataceae</taxon>
        <taxon>Fibrella</taxon>
    </lineage>
</organism>
<keyword evidence="2" id="KW-0732">Signal</keyword>
<gene>
    <name evidence="4" type="ORF">J2I47_08335</name>
</gene>
<evidence type="ECO:0000313" key="5">
    <source>
        <dbReference type="Proteomes" id="UP000664034"/>
    </source>
</evidence>